<dbReference type="PANTHER" id="PTHR35174:SF3">
    <property type="entry name" value="BLL7171 PROTEIN"/>
    <property type="match status" value="1"/>
</dbReference>
<gene>
    <name evidence="3" type="ORF">FE251_14560</name>
</gene>
<sequence>MRYLMLICHDAEVHPGQEELAADPDHQRWLADVTGRGAFLGGDRLRPAETATSVRVRDGRTLVTDGPFAETKEFVGGYVLLECADLDEALEIAAAHPFARRGTVEVRPVWEP</sequence>
<dbReference type="Proteomes" id="UP000313948">
    <property type="component" value="Chromosome"/>
</dbReference>
<keyword evidence="4" id="KW-1185">Reference proteome</keyword>
<comment type="similarity">
    <text evidence="1">Belongs to the YciI family.</text>
</comment>
<dbReference type="InterPro" id="IPR005545">
    <property type="entry name" value="YCII"/>
</dbReference>
<name>A0ABX5VT58_9MICO</name>
<evidence type="ECO:0000256" key="1">
    <source>
        <dbReference type="ARBA" id="ARBA00007689"/>
    </source>
</evidence>
<evidence type="ECO:0000259" key="2">
    <source>
        <dbReference type="Pfam" id="PF03795"/>
    </source>
</evidence>
<dbReference type="Gene3D" id="3.30.70.1060">
    <property type="entry name" value="Dimeric alpha+beta barrel"/>
    <property type="match status" value="1"/>
</dbReference>
<dbReference type="SUPFAM" id="SSF54909">
    <property type="entry name" value="Dimeric alpha+beta barrel"/>
    <property type="match status" value="1"/>
</dbReference>
<protein>
    <submittedName>
        <fullName evidence="3">Transcription initiation protein</fullName>
    </submittedName>
</protein>
<dbReference type="Pfam" id="PF03795">
    <property type="entry name" value="YCII"/>
    <property type="match status" value="1"/>
</dbReference>
<organism evidence="3 4">
    <name type="scientific">Georgenia wutianyii</name>
    <dbReference type="NCBI Taxonomy" id="2585135"/>
    <lineage>
        <taxon>Bacteria</taxon>
        <taxon>Bacillati</taxon>
        <taxon>Actinomycetota</taxon>
        <taxon>Actinomycetes</taxon>
        <taxon>Micrococcales</taxon>
        <taxon>Bogoriellaceae</taxon>
        <taxon>Georgenia</taxon>
    </lineage>
</organism>
<dbReference type="RefSeq" id="WP_139072384.1">
    <property type="nucleotide sequence ID" value="NZ_CP040899.1"/>
</dbReference>
<dbReference type="PANTHER" id="PTHR35174">
    <property type="entry name" value="BLL7171 PROTEIN-RELATED"/>
    <property type="match status" value="1"/>
</dbReference>
<evidence type="ECO:0000313" key="4">
    <source>
        <dbReference type="Proteomes" id="UP000313948"/>
    </source>
</evidence>
<reference evidence="3 4" key="1">
    <citation type="submission" date="2019-05" db="EMBL/GenBank/DDBJ databases">
        <title>Georgenia *** sp. nov., and Georgenia *** sp. nov., isolated from the intestinal contents of plateau pika (Ochotona curzoniae) in the Qinghai-Tibet plateau of China.</title>
        <authorList>
            <person name="Tian Z."/>
        </authorList>
    </citation>
    <scope>NUCLEOTIDE SEQUENCE [LARGE SCALE GENOMIC DNA]</scope>
    <source>
        <strain evidence="3 4">Z294</strain>
    </source>
</reference>
<proteinExistence type="inferred from homology"/>
<feature type="domain" description="YCII-related" evidence="2">
    <location>
        <begin position="1"/>
        <end position="111"/>
    </location>
</feature>
<evidence type="ECO:0000313" key="3">
    <source>
        <dbReference type="EMBL" id="QDB80459.1"/>
    </source>
</evidence>
<accession>A0ABX5VT58</accession>
<dbReference type="InterPro" id="IPR011008">
    <property type="entry name" value="Dimeric_a/b-barrel"/>
</dbReference>
<dbReference type="EMBL" id="CP040899">
    <property type="protein sequence ID" value="QDB80459.1"/>
    <property type="molecule type" value="Genomic_DNA"/>
</dbReference>